<dbReference type="AlphaFoldDB" id="A0A6M6JD42"/>
<evidence type="ECO:0000313" key="1">
    <source>
        <dbReference type="EMBL" id="QJY44875.1"/>
    </source>
</evidence>
<organism evidence="1 2">
    <name type="scientific">Pseudonocardia broussonetiae</name>
    <dbReference type="NCBI Taxonomy" id="2736640"/>
    <lineage>
        <taxon>Bacteria</taxon>
        <taxon>Bacillati</taxon>
        <taxon>Actinomycetota</taxon>
        <taxon>Actinomycetes</taxon>
        <taxon>Pseudonocardiales</taxon>
        <taxon>Pseudonocardiaceae</taxon>
        <taxon>Pseudonocardia</taxon>
    </lineage>
</organism>
<keyword evidence="2" id="KW-1185">Reference proteome</keyword>
<name>A0A6M6JD42_9PSEU</name>
<proteinExistence type="predicted"/>
<evidence type="ECO:0008006" key="3">
    <source>
        <dbReference type="Google" id="ProtNLM"/>
    </source>
</evidence>
<accession>A0A6M6JD42</accession>
<dbReference type="Proteomes" id="UP000505377">
    <property type="component" value="Chromosome"/>
</dbReference>
<reference evidence="1 2" key="1">
    <citation type="submission" date="2020-05" db="EMBL/GenBank/DDBJ databases">
        <authorList>
            <person name="Mo P."/>
        </authorList>
    </citation>
    <scope>NUCLEOTIDE SEQUENCE [LARGE SCALE GENOMIC DNA]</scope>
    <source>
        <strain evidence="1 2">Gen01</strain>
    </source>
</reference>
<dbReference type="RefSeq" id="WP_172154306.1">
    <property type="nucleotide sequence ID" value="NZ_CP053564.1"/>
</dbReference>
<dbReference type="KEGG" id="pbro:HOP40_02655"/>
<dbReference type="EMBL" id="CP053564">
    <property type="protein sequence ID" value="QJY44875.1"/>
    <property type="molecule type" value="Genomic_DNA"/>
</dbReference>
<sequence>MTSTAPAVHLRTGLRAAGYSDDEVRQRVRAGELGVVRRGAYVDGPLPDDHATRHLTAVRAASEQLCADAVFSHASAALLHGWPVWGLPLGAVHATRSRRTGGRVDPAVHVHAARLRDDEVTWLDGVLVTDAPRTVADVARTAPFTQAVVVADAALASGTVDADSLARAIARQKGWPGAPRARRVLAFADGGSRSVGESRSRVAIAQAGLPAPELQHEFVDRGGAHVGTVDFWWPRKRVLGEFDGLVKYGRLVPPGRTAADVLVAEKAREDALRDLDLRVLRWLWSDLTDFRATAARLRERLS</sequence>
<protein>
    <recommendedName>
        <fullName evidence="3">Transcriptional regulator, AbiEi antitoxin, Type IV TA system</fullName>
    </recommendedName>
</protein>
<gene>
    <name evidence="1" type="ORF">HOP40_02655</name>
</gene>
<evidence type="ECO:0000313" key="2">
    <source>
        <dbReference type="Proteomes" id="UP000505377"/>
    </source>
</evidence>